<evidence type="ECO:0000313" key="2">
    <source>
        <dbReference type="Proteomes" id="UP000002300"/>
    </source>
</evidence>
<gene>
    <name evidence="1" type="ordered locus">Bcer98_3583</name>
</gene>
<sequence length="116" mass="13483">MRMKLYSMLQSFVTHANKQYHLEPLLRQAGKVISIHFGDECHSLQISRDYIQLVKGDRGTEQIHCFKEEDLQQLVTGNVRLQKLIHEGRVHYAGTYRTMLLLESMFHICKPMPVGA</sequence>
<accession>A7GUH6</accession>
<proteinExistence type="predicted"/>
<protein>
    <recommendedName>
        <fullName evidence="3">SCP2 domain-containing protein</fullName>
    </recommendedName>
</protein>
<reference evidence="1 2" key="1">
    <citation type="journal article" date="2008" name="Chem. Biol. Interact.">
        <title>Extending the Bacillus cereus group genomics to putative food-borne pathogens of different toxicity.</title>
        <authorList>
            <person name="Lapidus A."/>
            <person name="Goltsman E."/>
            <person name="Auger S."/>
            <person name="Galleron N."/>
            <person name="Segurens B."/>
            <person name="Dossat C."/>
            <person name="Land M.L."/>
            <person name="Broussolle V."/>
            <person name="Brillard J."/>
            <person name="Guinebretiere M.H."/>
            <person name="Sanchis V."/>
            <person name="Nguen-The C."/>
            <person name="Lereclus D."/>
            <person name="Richardson P."/>
            <person name="Wincker P."/>
            <person name="Weissenbach J."/>
            <person name="Ehrlich S.D."/>
            <person name="Sorokin A."/>
        </authorList>
    </citation>
    <scope>NUCLEOTIDE SEQUENCE [LARGE SCALE GENOMIC DNA]</scope>
    <source>
        <strain evidence="2">DSM 22905 / CIP 110041 / 391-98 / NVH 391-98</strain>
    </source>
</reference>
<dbReference type="Proteomes" id="UP000002300">
    <property type="component" value="Chromosome"/>
</dbReference>
<evidence type="ECO:0008006" key="3">
    <source>
        <dbReference type="Google" id="ProtNLM"/>
    </source>
</evidence>
<evidence type="ECO:0000313" key="1">
    <source>
        <dbReference type="EMBL" id="ABS23784.1"/>
    </source>
</evidence>
<dbReference type="eggNOG" id="ENOG5030DBI">
    <property type="taxonomic scope" value="Bacteria"/>
</dbReference>
<dbReference type="KEGG" id="bcy:Bcer98_3583"/>
<organism evidence="1 2">
    <name type="scientific">Bacillus cytotoxicus (strain DSM 22905 / CIP 110041 / 391-98 / NVH 391-98)</name>
    <dbReference type="NCBI Taxonomy" id="315749"/>
    <lineage>
        <taxon>Bacteria</taxon>
        <taxon>Bacillati</taxon>
        <taxon>Bacillota</taxon>
        <taxon>Bacilli</taxon>
        <taxon>Bacillales</taxon>
        <taxon>Bacillaceae</taxon>
        <taxon>Bacillus</taxon>
        <taxon>Bacillus cereus group</taxon>
    </lineage>
</organism>
<dbReference type="STRING" id="315749.Bcer98_3583"/>
<dbReference type="EMBL" id="CP000764">
    <property type="protein sequence ID" value="ABS23784.1"/>
    <property type="molecule type" value="Genomic_DNA"/>
</dbReference>
<keyword evidence="2" id="KW-1185">Reference proteome</keyword>
<name>A7GUH6_BACCN</name>
<dbReference type="HOGENOM" id="CLU_2116026_0_0_9"/>
<dbReference type="AlphaFoldDB" id="A7GUH6"/>